<accession>A0A6A6KJ09</accession>
<organism evidence="2 3">
    <name type="scientific">Hevea brasiliensis</name>
    <name type="common">Para rubber tree</name>
    <name type="synonym">Siphonia brasiliensis</name>
    <dbReference type="NCBI Taxonomy" id="3981"/>
    <lineage>
        <taxon>Eukaryota</taxon>
        <taxon>Viridiplantae</taxon>
        <taxon>Streptophyta</taxon>
        <taxon>Embryophyta</taxon>
        <taxon>Tracheophyta</taxon>
        <taxon>Spermatophyta</taxon>
        <taxon>Magnoliopsida</taxon>
        <taxon>eudicotyledons</taxon>
        <taxon>Gunneridae</taxon>
        <taxon>Pentapetalae</taxon>
        <taxon>rosids</taxon>
        <taxon>fabids</taxon>
        <taxon>Malpighiales</taxon>
        <taxon>Euphorbiaceae</taxon>
        <taxon>Crotonoideae</taxon>
        <taxon>Micrandreae</taxon>
        <taxon>Hevea</taxon>
    </lineage>
</organism>
<evidence type="ECO:0000313" key="3">
    <source>
        <dbReference type="Proteomes" id="UP000467840"/>
    </source>
</evidence>
<gene>
    <name evidence="2" type="ORF">GH714_022656</name>
</gene>
<dbReference type="AlphaFoldDB" id="A0A6A6KJ09"/>
<name>A0A6A6KJ09_HEVBR</name>
<feature type="compositionally biased region" description="Polar residues" evidence="1">
    <location>
        <begin position="206"/>
        <end position="218"/>
    </location>
</feature>
<evidence type="ECO:0000256" key="1">
    <source>
        <dbReference type="SAM" id="MobiDB-lite"/>
    </source>
</evidence>
<keyword evidence="3" id="KW-1185">Reference proteome</keyword>
<reference evidence="2 3" key="1">
    <citation type="journal article" date="2020" name="Mol. Plant">
        <title>The Chromosome-Based Rubber Tree Genome Provides New Insights into Spurge Genome Evolution and Rubber Biosynthesis.</title>
        <authorList>
            <person name="Liu J."/>
            <person name="Shi C."/>
            <person name="Shi C.C."/>
            <person name="Li W."/>
            <person name="Zhang Q.J."/>
            <person name="Zhang Y."/>
            <person name="Li K."/>
            <person name="Lu H.F."/>
            <person name="Shi C."/>
            <person name="Zhu S.T."/>
            <person name="Xiao Z.Y."/>
            <person name="Nan H."/>
            <person name="Yue Y."/>
            <person name="Zhu X.G."/>
            <person name="Wu Y."/>
            <person name="Hong X.N."/>
            <person name="Fan G.Y."/>
            <person name="Tong Y."/>
            <person name="Zhang D."/>
            <person name="Mao C.L."/>
            <person name="Liu Y.L."/>
            <person name="Hao S.J."/>
            <person name="Liu W.Q."/>
            <person name="Lv M.Q."/>
            <person name="Zhang H.B."/>
            <person name="Liu Y."/>
            <person name="Hu-Tang G.R."/>
            <person name="Wang J.P."/>
            <person name="Wang J.H."/>
            <person name="Sun Y.H."/>
            <person name="Ni S.B."/>
            <person name="Chen W.B."/>
            <person name="Zhang X.C."/>
            <person name="Jiao Y.N."/>
            <person name="Eichler E.E."/>
            <person name="Li G.H."/>
            <person name="Liu X."/>
            <person name="Gao L.Z."/>
        </authorList>
    </citation>
    <scope>NUCLEOTIDE SEQUENCE [LARGE SCALE GENOMIC DNA]</scope>
    <source>
        <strain evidence="3">cv. GT1</strain>
        <tissue evidence="2">Leaf</tissue>
    </source>
</reference>
<feature type="compositionally biased region" description="Polar residues" evidence="1">
    <location>
        <begin position="175"/>
        <end position="198"/>
    </location>
</feature>
<evidence type="ECO:0000313" key="2">
    <source>
        <dbReference type="EMBL" id="KAF2288902.1"/>
    </source>
</evidence>
<dbReference type="Proteomes" id="UP000467840">
    <property type="component" value="Chromosome 8"/>
</dbReference>
<sequence length="218" mass="25119">MDASMLFSNDELDSEYAASDELFSESVSENEAHVKYPEDLEIDNSHHWAFMYNKQKEMGFEWNSMCTCMCCIFGNNEAPERYINECYSIRTYLRVYSHVINPINGHEMWPKASAHNVIILNNPIQKREVENKWLEGKAEQIERAAVQGRLSRKGKVVMRCQICRVIGHNRRFHGTTPTSDANPSNPNSKADPTDSSQRPPMPTRATMMSEQKQCTNFM</sequence>
<feature type="region of interest" description="Disordered" evidence="1">
    <location>
        <begin position="171"/>
        <end position="218"/>
    </location>
</feature>
<comment type="caution">
    <text evidence="2">The sequence shown here is derived from an EMBL/GenBank/DDBJ whole genome shotgun (WGS) entry which is preliminary data.</text>
</comment>
<proteinExistence type="predicted"/>
<dbReference type="EMBL" id="JAAGAX010000016">
    <property type="protein sequence ID" value="KAF2288902.1"/>
    <property type="molecule type" value="Genomic_DNA"/>
</dbReference>
<protein>
    <submittedName>
        <fullName evidence="2">Uncharacterized protein</fullName>
    </submittedName>
</protein>